<keyword evidence="1" id="KW-0175">Coiled coil</keyword>
<feature type="coiled-coil region" evidence="1">
    <location>
        <begin position="378"/>
        <end position="449"/>
    </location>
</feature>
<keyword evidence="5" id="KW-1185">Reference proteome</keyword>
<name>A0A8J3DWT4_9BACL</name>
<dbReference type="InterPro" id="IPR038734">
    <property type="entry name" value="YhaN_AAA"/>
</dbReference>
<gene>
    <name evidence="4" type="primary">yhaN</name>
    <name evidence="4" type="ORF">GCM10011391_23990</name>
</gene>
<sequence>MKLQSIYIERFGQFRQYQQALADQPFLFIYGPNEAGKSTLMAFIKIILFGFPKRSDMLPYLVGLSERTELGGTLTVEIPKWGTVVIERYRYKNDGRAVIYLPDGQVTDETPLETWLKGYNRDVYESIFSFNLDGLRGIEQLKSDQLNHYLFSTGMMGSANIFDLETTLEKQASELFRPYGKNPSINKLLKRLEGLSKELTLWSKKSEAYNRWQGDLSDSEDQLKRLIDEQQHWERQYGHFLKYKACESLLIDYLNVVKELEETAPAAHFPDKGLQDYENWHTTIVTLEGEQAALAHRLGVIQEKIASLNIDYRFLVNEESIQSLNRERELLQALEPEYQIRLESLRLEQKEYAIQSQKLGATYAGGQLEAIETGLEIKHELKERLNDYERLQQQYRALEVAIEEKENKISQYQATCEHYQQSLLSDQRFEALEAAINQKKNDHQLSQEQKWLEEQIRRTKKQENTIRSMRLLKHLLSGGLLGVLGFVGILLLVSGNLLAGGLLIGAGFAISMFTWLGFRPFEGQSTSQRAEMEDLYRRLEQVKHTLASAPEQKQMEEDYTSEKKRRDQVERVKVQLQEERASYQELITRWDQVEKQRHQAYSKIEEWAAQHHFPMKEEASLLIEVYDLIEDLKERRLRIKHLQSQIDQYRQRFDQFEGHCMTLDQRLKGSGQPLSELINLLTLYKENRGKLDQLADSLQELLEQRQVIEEKLQRYRQECKALFILAGVEDKAAFQHLGRLYEKRQTLLKQKEALWSQLQHVVPQKHIQEQCFKWLESDYWANTEEAILLEKINKLKKASREVQGRIADLRSAIKQMEETTTYAELVHDEAEMREQLKEKAKEWAVLKTAAEWLAKAKEAYRTTRLPKVLKQAGEYMKEMTAGDYVQLFYTEDETFVLKQAKGQSFSLEQLSRGTKEQLYVCLRLALAAIFEAPYQLPLLIDDGFVNFDENRRQQTLKLLSRLAETRQVLFLTCHDSEPIQGMKKLYLHAERKVEDVRFQLSHPSR</sequence>
<keyword evidence="2" id="KW-1133">Transmembrane helix</keyword>
<dbReference type="Pfam" id="PF13514">
    <property type="entry name" value="AAA_27"/>
    <property type="match status" value="1"/>
</dbReference>
<feature type="transmembrane region" description="Helical" evidence="2">
    <location>
        <begin position="498"/>
        <end position="518"/>
    </location>
</feature>
<comment type="caution">
    <text evidence="4">The sequence shown here is derived from an EMBL/GenBank/DDBJ whole genome shotgun (WGS) entry which is preliminary data.</text>
</comment>
<reference evidence="4" key="1">
    <citation type="journal article" date="2014" name="Int. J. Syst. Evol. Microbiol.">
        <title>Complete genome sequence of Corynebacterium casei LMG S-19264T (=DSM 44701T), isolated from a smear-ripened cheese.</title>
        <authorList>
            <consortium name="US DOE Joint Genome Institute (JGI-PGF)"/>
            <person name="Walter F."/>
            <person name="Albersmeier A."/>
            <person name="Kalinowski J."/>
            <person name="Ruckert C."/>
        </authorList>
    </citation>
    <scope>NUCLEOTIDE SEQUENCE</scope>
    <source>
        <strain evidence="4">CGMCC 1.15371</strain>
    </source>
</reference>
<keyword evidence="2" id="KW-0472">Membrane</keyword>
<evidence type="ECO:0000256" key="1">
    <source>
        <dbReference type="SAM" id="Coils"/>
    </source>
</evidence>
<feature type="coiled-coil region" evidence="1">
    <location>
        <begin position="185"/>
        <end position="236"/>
    </location>
</feature>
<feature type="transmembrane region" description="Helical" evidence="2">
    <location>
        <begin position="471"/>
        <end position="492"/>
    </location>
</feature>
<evidence type="ECO:0000313" key="5">
    <source>
        <dbReference type="Proteomes" id="UP000628775"/>
    </source>
</evidence>
<dbReference type="InterPro" id="IPR027417">
    <property type="entry name" value="P-loop_NTPase"/>
</dbReference>
<dbReference type="Proteomes" id="UP000628775">
    <property type="component" value="Unassembled WGS sequence"/>
</dbReference>
<feature type="coiled-coil region" evidence="1">
    <location>
        <begin position="792"/>
        <end position="842"/>
    </location>
</feature>
<dbReference type="EMBL" id="BMIR01000010">
    <property type="protein sequence ID" value="GGE44407.1"/>
    <property type="molecule type" value="Genomic_DNA"/>
</dbReference>
<protein>
    <recommendedName>
        <fullName evidence="3">YhaN AAA domain-containing protein</fullName>
    </recommendedName>
</protein>
<feature type="coiled-coil region" evidence="1">
    <location>
        <begin position="632"/>
        <end position="659"/>
    </location>
</feature>
<dbReference type="SUPFAM" id="SSF52540">
    <property type="entry name" value="P-loop containing nucleoside triphosphate hydrolases"/>
    <property type="match status" value="1"/>
</dbReference>
<dbReference type="RefSeq" id="WP_188694124.1">
    <property type="nucleotide sequence ID" value="NZ_BMIR01000010.1"/>
</dbReference>
<accession>A0A8J3DWT4</accession>
<evidence type="ECO:0000259" key="3">
    <source>
        <dbReference type="Pfam" id="PF13514"/>
    </source>
</evidence>
<evidence type="ECO:0000313" key="4">
    <source>
        <dbReference type="EMBL" id="GGE44407.1"/>
    </source>
</evidence>
<keyword evidence="2" id="KW-0812">Transmembrane</keyword>
<reference evidence="4" key="2">
    <citation type="submission" date="2020-09" db="EMBL/GenBank/DDBJ databases">
        <authorList>
            <person name="Sun Q."/>
            <person name="Zhou Y."/>
        </authorList>
    </citation>
    <scope>NUCLEOTIDE SEQUENCE</scope>
    <source>
        <strain evidence="4">CGMCC 1.15371</strain>
    </source>
</reference>
<dbReference type="PANTHER" id="PTHR41259:SF1">
    <property type="entry name" value="DOUBLE-STRAND BREAK REPAIR RAD50 ATPASE, PUTATIVE-RELATED"/>
    <property type="match status" value="1"/>
</dbReference>
<dbReference type="Gene3D" id="3.40.50.300">
    <property type="entry name" value="P-loop containing nucleotide triphosphate hydrolases"/>
    <property type="match status" value="2"/>
</dbReference>
<dbReference type="PANTHER" id="PTHR41259">
    <property type="entry name" value="DOUBLE-STRAND BREAK REPAIR RAD50 ATPASE, PUTATIVE-RELATED"/>
    <property type="match status" value="1"/>
</dbReference>
<organism evidence="4 5">
    <name type="scientific">Pullulanibacillus camelliae</name>
    <dbReference type="NCBI Taxonomy" id="1707096"/>
    <lineage>
        <taxon>Bacteria</taxon>
        <taxon>Bacillati</taxon>
        <taxon>Bacillota</taxon>
        <taxon>Bacilli</taxon>
        <taxon>Bacillales</taxon>
        <taxon>Sporolactobacillaceae</taxon>
        <taxon>Pullulanibacillus</taxon>
    </lineage>
</organism>
<feature type="coiled-coil region" evidence="1">
    <location>
        <begin position="684"/>
        <end position="718"/>
    </location>
</feature>
<feature type="coiled-coil region" evidence="1">
    <location>
        <begin position="559"/>
        <end position="589"/>
    </location>
</feature>
<feature type="domain" description="YhaN AAA" evidence="3">
    <location>
        <begin position="1"/>
        <end position="200"/>
    </location>
</feature>
<dbReference type="AlphaFoldDB" id="A0A8J3DWT4"/>
<proteinExistence type="predicted"/>
<evidence type="ECO:0000256" key="2">
    <source>
        <dbReference type="SAM" id="Phobius"/>
    </source>
</evidence>